<keyword evidence="2" id="KW-0067">ATP-binding</keyword>
<reference evidence="7 8" key="1">
    <citation type="submission" date="2018-01" db="EMBL/GenBank/DDBJ databases">
        <title>Halomonas endophytica sp. nov., isolated from storage liquid in the stems of Populus euphratica.</title>
        <authorList>
            <person name="Chen C."/>
        </authorList>
    </citation>
    <scope>NUCLEOTIDE SEQUENCE [LARGE SCALE GENOMIC DNA]</scope>
    <source>
        <strain evidence="7 8">DSM 26881</strain>
    </source>
</reference>
<dbReference type="GO" id="GO:0009432">
    <property type="term" value="P:SOS response"/>
    <property type="evidence" value="ECO:0007669"/>
    <property type="project" value="TreeGrafter"/>
</dbReference>
<dbReference type="PANTHER" id="PTHR21621:SF0">
    <property type="entry name" value="BETA-CITRYLGLUTAMATE SYNTHASE B-RELATED"/>
    <property type="match status" value="1"/>
</dbReference>
<dbReference type="PROSITE" id="PS50975">
    <property type="entry name" value="ATP_GRASP"/>
    <property type="match status" value="1"/>
</dbReference>
<dbReference type="GO" id="GO:0005524">
    <property type="term" value="F:ATP binding"/>
    <property type="evidence" value="ECO:0007669"/>
    <property type="project" value="UniProtKB-UniRule"/>
</dbReference>
<keyword evidence="3" id="KW-0378">Hydrolase</keyword>
<evidence type="ECO:0000256" key="4">
    <source>
        <dbReference type="RuleBase" id="RU004168"/>
    </source>
</evidence>
<dbReference type="GO" id="GO:0005737">
    <property type="term" value="C:cytoplasm"/>
    <property type="evidence" value="ECO:0007669"/>
    <property type="project" value="TreeGrafter"/>
</dbReference>
<evidence type="ECO:0000256" key="3">
    <source>
        <dbReference type="PROSITE-ProRule" id="PRU00520"/>
    </source>
</evidence>
<organism evidence="7 8">
    <name type="scientific">Halomonas heilongjiangensis</name>
    <dbReference type="NCBI Taxonomy" id="1387883"/>
    <lineage>
        <taxon>Bacteria</taxon>
        <taxon>Pseudomonadati</taxon>
        <taxon>Pseudomonadota</taxon>
        <taxon>Gammaproteobacteria</taxon>
        <taxon>Oceanospirillales</taxon>
        <taxon>Halomonadaceae</taxon>
        <taxon>Halomonas</taxon>
    </lineage>
</organism>
<evidence type="ECO:0000259" key="5">
    <source>
        <dbReference type="PROSITE" id="PS50975"/>
    </source>
</evidence>
<dbReference type="Gene3D" id="3.30.470.20">
    <property type="entry name" value="ATP-grasp fold, B domain"/>
    <property type="match status" value="2"/>
</dbReference>
<dbReference type="Pfam" id="PF02655">
    <property type="entry name" value="ATP-grasp_3"/>
    <property type="match status" value="1"/>
</dbReference>
<feature type="domain" description="Acylphosphatase-like" evidence="6">
    <location>
        <begin position="555"/>
        <end position="641"/>
    </location>
</feature>
<feature type="domain" description="ATP-grasp" evidence="5">
    <location>
        <begin position="282"/>
        <end position="539"/>
    </location>
</feature>
<dbReference type="InterPro" id="IPR001792">
    <property type="entry name" value="Acylphosphatase-like_dom"/>
</dbReference>
<evidence type="ECO:0000259" key="6">
    <source>
        <dbReference type="PROSITE" id="PS51160"/>
    </source>
</evidence>
<evidence type="ECO:0000256" key="1">
    <source>
        <dbReference type="ARBA" id="ARBA00023211"/>
    </source>
</evidence>
<evidence type="ECO:0000313" key="7">
    <source>
        <dbReference type="EMBL" id="PMR70756.1"/>
    </source>
</evidence>
<dbReference type="EMBL" id="PNRE01000025">
    <property type="protein sequence ID" value="PMR70756.1"/>
    <property type="molecule type" value="Genomic_DNA"/>
</dbReference>
<dbReference type="InterPro" id="IPR011761">
    <property type="entry name" value="ATP-grasp"/>
</dbReference>
<dbReference type="EC" id="3.6.1.7" evidence="3"/>
<dbReference type="GO" id="GO:0003998">
    <property type="term" value="F:acylphosphatase activity"/>
    <property type="evidence" value="ECO:0007669"/>
    <property type="project" value="UniProtKB-EC"/>
</dbReference>
<dbReference type="PROSITE" id="PS51160">
    <property type="entry name" value="ACYLPHOSPHATASE_3"/>
    <property type="match status" value="1"/>
</dbReference>
<comment type="caution">
    <text evidence="7">The sequence shown here is derived from an EMBL/GenBank/DDBJ whole genome shotgun (WGS) entry which is preliminary data.</text>
</comment>
<accession>A0A2N7TRE4</accession>
<dbReference type="SUPFAM" id="SSF56059">
    <property type="entry name" value="Glutathione synthetase ATP-binding domain-like"/>
    <property type="match status" value="1"/>
</dbReference>
<evidence type="ECO:0000256" key="2">
    <source>
        <dbReference type="PROSITE-ProRule" id="PRU00409"/>
    </source>
</evidence>
<dbReference type="GO" id="GO:0046872">
    <property type="term" value="F:metal ion binding"/>
    <property type="evidence" value="ECO:0007669"/>
    <property type="project" value="InterPro"/>
</dbReference>
<proteinExistence type="inferred from homology"/>
<dbReference type="AlphaFoldDB" id="A0A2N7TRE4"/>
<dbReference type="Pfam" id="PF00708">
    <property type="entry name" value="Acylphosphatase"/>
    <property type="match status" value="1"/>
</dbReference>
<name>A0A2N7TRE4_9GAMM</name>
<evidence type="ECO:0000313" key="8">
    <source>
        <dbReference type="Proteomes" id="UP000235346"/>
    </source>
</evidence>
<keyword evidence="8" id="KW-1185">Reference proteome</keyword>
<comment type="catalytic activity">
    <reaction evidence="3">
        <text>an acyl phosphate + H2O = a carboxylate + phosphate + H(+)</text>
        <dbReference type="Rhea" id="RHEA:14965"/>
        <dbReference type="ChEBI" id="CHEBI:15377"/>
        <dbReference type="ChEBI" id="CHEBI:15378"/>
        <dbReference type="ChEBI" id="CHEBI:29067"/>
        <dbReference type="ChEBI" id="CHEBI:43474"/>
        <dbReference type="ChEBI" id="CHEBI:59918"/>
        <dbReference type="EC" id="3.6.1.7"/>
    </reaction>
</comment>
<dbReference type="OrthoDB" id="6166677at2"/>
<feature type="active site" evidence="3">
    <location>
        <position position="588"/>
    </location>
</feature>
<keyword evidence="1" id="KW-0464">Manganese</keyword>
<feature type="active site" evidence="3">
    <location>
        <position position="570"/>
    </location>
</feature>
<dbReference type="SUPFAM" id="SSF54975">
    <property type="entry name" value="Acylphosphatase/BLUF domain-like"/>
    <property type="match status" value="1"/>
</dbReference>
<dbReference type="PANTHER" id="PTHR21621">
    <property type="entry name" value="RIBOSOMAL PROTEIN S6 MODIFICATION PROTEIN"/>
    <property type="match status" value="1"/>
</dbReference>
<dbReference type="GO" id="GO:0018169">
    <property type="term" value="F:ribosomal S6-glutamic acid ligase activity"/>
    <property type="evidence" value="ECO:0007669"/>
    <property type="project" value="TreeGrafter"/>
</dbReference>
<comment type="similarity">
    <text evidence="4">Belongs to the acylphosphatase family.</text>
</comment>
<gene>
    <name evidence="7" type="ORF">C1H66_05635</name>
</gene>
<sequence length="641" mass="70875">MPQENYSVKRIELVAYSRPHAERLTSMADEQSTRGEVNYYLKVTIGTQDREITGAVEGLVGQRPGKPMTSRYWEYLETVATRLMGSQLDAEALANGRLGPQVKAWVEPTAELIDDARPLDLRQWAKIQRAVSSIHKALKQLFIDFARRMKGEARGAPPAASEDEALVEALFTRAEQVLYLPEGEPPTYTYQPRLQGVLQAPSPPLHPNAFDDTPLMLPLGTMDAKSHLMERECLRQGFNVLRTGKGVFTADKAGQRFYFKLSRSPLVSVDAIALCTHKEATREFLAPLGFPVPRGRMFPSGGYDNATRYANLIGYPVVVKPATGVRGIGVVPNIRSDEELRSAFHVLETSKLGHDDFIVEKHIFGEDYRIMVIGGKVRAATLRAPASVTGDGKHTVAELILIKNRYRQKIPHLKSRPIVYTESTQYQLDKLGYTLHSVPPLGERVNLSGSCNLSQGGDSVNVHHEMHPSIIKLAEDAVKAVPGLDYCGIDFLIEDHRKPVGETDIGICELNAHAAIGTACYPMFGDAVNVPRQAIEEILHNHDMPLAPLDDDRITVKVRVRGKVTGVGFRKWVARHARKGGLNGYVKNRDRRTVEAVLQGSLVAISSLTTACIRGPSEALPTSVRVMHVNESLHDGFTLIR</sequence>
<protein>
    <recommendedName>
        <fullName evidence="3">acylphosphatase</fullName>
        <ecNumber evidence="3">3.6.1.7</ecNumber>
    </recommendedName>
</protein>
<dbReference type="InterPro" id="IPR036046">
    <property type="entry name" value="Acylphosphatase-like_dom_sf"/>
</dbReference>
<dbReference type="Proteomes" id="UP000235346">
    <property type="component" value="Unassembled WGS sequence"/>
</dbReference>
<dbReference type="Gene3D" id="3.30.70.100">
    <property type="match status" value="1"/>
</dbReference>
<keyword evidence="2" id="KW-0547">Nucleotide-binding</keyword>
<dbReference type="InterPro" id="IPR003806">
    <property type="entry name" value="ATP-grasp_PylC-type"/>
</dbReference>